<evidence type="ECO:0000256" key="2">
    <source>
        <dbReference type="ARBA" id="ARBA00022801"/>
    </source>
</evidence>
<dbReference type="CDD" id="cd06127">
    <property type="entry name" value="DEDDh"/>
    <property type="match status" value="1"/>
</dbReference>
<dbReference type="Pfam" id="PF00929">
    <property type="entry name" value="RNase_T"/>
    <property type="match status" value="1"/>
</dbReference>
<sequence>MRRWRFARRLKECARSDHTLLRAYAEAEWPAASAPISRVPLLALDFELDGLGKDAHVLQAGWLPFNLSGIDLSQACSRDIRSKARLDDDAVAVHGIGETRAREGEHRHKVTDELLAALAGKVVVAHGASIERGVVERLVAQRFGIAPPVRAICTLELERKLSPGLVGTEVYRLEASRSRYNLSPHSQHDALADALASAELFLAQLTRMGREMSLGSLEC</sequence>
<organism evidence="5 6">
    <name type="scientific">Qipengyuania xiapuensis</name>
    <dbReference type="NCBI Taxonomy" id="2867236"/>
    <lineage>
        <taxon>Bacteria</taxon>
        <taxon>Pseudomonadati</taxon>
        <taxon>Pseudomonadota</taxon>
        <taxon>Alphaproteobacteria</taxon>
        <taxon>Sphingomonadales</taxon>
        <taxon>Erythrobacteraceae</taxon>
        <taxon>Qipengyuania</taxon>
    </lineage>
</organism>
<feature type="domain" description="Exonuclease" evidence="4">
    <location>
        <begin position="40"/>
        <end position="210"/>
    </location>
</feature>
<reference evidence="5 6" key="1">
    <citation type="submission" date="2021-08" db="EMBL/GenBank/DDBJ databases">
        <title>Comparative Genomics Analysis of the Genus Qipengyuania Reveals Extensive Genetic Diversity and Metabolic Versatility, Including the Description of Fifteen Novel Species.</title>
        <authorList>
            <person name="Liu Y."/>
        </authorList>
    </citation>
    <scope>NUCLEOTIDE SEQUENCE [LARGE SCALE GENOMIC DNA]</scope>
    <source>
        <strain evidence="5 6">1NDW3</strain>
    </source>
</reference>
<protein>
    <recommendedName>
        <fullName evidence="4">Exonuclease domain-containing protein</fullName>
    </recommendedName>
</protein>
<dbReference type="PANTHER" id="PTHR30231">
    <property type="entry name" value="DNA POLYMERASE III SUBUNIT EPSILON"/>
    <property type="match status" value="1"/>
</dbReference>
<keyword evidence="3" id="KW-0269">Exonuclease</keyword>
<dbReference type="InterPro" id="IPR036397">
    <property type="entry name" value="RNaseH_sf"/>
</dbReference>
<dbReference type="RefSeq" id="WP_221428788.1">
    <property type="nucleotide sequence ID" value="NZ_CP081296.1"/>
</dbReference>
<name>A0ABX8ZW24_9SPHN</name>
<gene>
    <name evidence="5" type="ORF">K3162_03415</name>
</gene>
<dbReference type="InterPro" id="IPR012337">
    <property type="entry name" value="RNaseH-like_sf"/>
</dbReference>
<dbReference type="Proteomes" id="UP000824300">
    <property type="component" value="Chromosome"/>
</dbReference>
<dbReference type="SMART" id="SM00479">
    <property type="entry name" value="EXOIII"/>
    <property type="match status" value="1"/>
</dbReference>
<proteinExistence type="predicted"/>
<evidence type="ECO:0000256" key="1">
    <source>
        <dbReference type="ARBA" id="ARBA00022722"/>
    </source>
</evidence>
<keyword evidence="2" id="KW-0378">Hydrolase</keyword>
<dbReference type="PANTHER" id="PTHR30231:SF4">
    <property type="entry name" value="PROTEIN NEN2"/>
    <property type="match status" value="1"/>
</dbReference>
<evidence type="ECO:0000256" key="3">
    <source>
        <dbReference type="ARBA" id="ARBA00022839"/>
    </source>
</evidence>
<dbReference type="Gene3D" id="3.30.420.10">
    <property type="entry name" value="Ribonuclease H-like superfamily/Ribonuclease H"/>
    <property type="match status" value="1"/>
</dbReference>
<dbReference type="EMBL" id="CP081296">
    <property type="protein sequence ID" value="QZD93099.1"/>
    <property type="molecule type" value="Genomic_DNA"/>
</dbReference>
<dbReference type="InterPro" id="IPR013520">
    <property type="entry name" value="Ribonucl_H"/>
</dbReference>
<keyword evidence="6" id="KW-1185">Reference proteome</keyword>
<keyword evidence="1" id="KW-0540">Nuclease</keyword>
<dbReference type="SUPFAM" id="SSF53098">
    <property type="entry name" value="Ribonuclease H-like"/>
    <property type="match status" value="1"/>
</dbReference>
<accession>A0ABX8ZW24</accession>
<evidence type="ECO:0000259" key="4">
    <source>
        <dbReference type="SMART" id="SM00479"/>
    </source>
</evidence>
<evidence type="ECO:0000313" key="5">
    <source>
        <dbReference type="EMBL" id="QZD93099.1"/>
    </source>
</evidence>
<evidence type="ECO:0000313" key="6">
    <source>
        <dbReference type="Proteomes" id="UP000824300"/>
    </source>
</evidence>